<reference evidence="3" key="1">
    <citation type="submission" date="2014-01" db="EMBL/GenBank/DDBJ databases">
        <title>The Genome Sequence of Anopheles farauti FAR1 (V2).</title>
        <authorList>
            <consortium name="The Broad Institute Genomics Platform"/>
            <person name="Neafsey D.E."/>
            <person name="Besansky N."/>
            <person name="Howell P."/>
            <person name="Walton C."/>
            <person name="Young S.K."/>
            <person name="Zeng Q."/>
            <person name="Gargeya S."/>
            <person name="Fitzgerald M."/>
            <person name="Haas B."/>
            <person name="Abouelleil A."/>
            <person name="Allen A.W."/>
            <person name="Alvarado L."/>
            <person name="Arachchi H.M."/>
            <person name="Berlin A.M."/>
            <person name="Chapman S.B."/>
            <person name="Gainer-Dewar J."/>
            <person name="Goldberg J."/>
            <person name="Griggs A."/>
            <person name="Gujja S."/>
            <person name="Hansen M."/>
            <person name="Howarth C."/>
            <person name="Imamovic A."/>
            <person name="Ireland A."/>
            <person name="Larimer J."/>
            <person name="McCowan C."/>
            <person name="Murphy C."/>
            <person name="Pearson M."/>
            <person name="Poon T.W."/>
            <person name="Priest M."/>
            <person name="Roberts A."/>
            <person name="Saif S."/>
            <person name="Shea T."/>
            <person name="Sisk P."/>
            <person name="Sykes S."/>
            <person name="Wortman J."/>
            <person name="Nusbaum C."/>
            <person name="Birren B."/>
        </authorList>
    </citation>
    <scope>NUCLEOTIDE SEQUENCE [LARGE SCALE GENOMIC DNA]</scope>
    <source>
        <strain evidence="3">FAR1</strain>
    </source>
</reference>
<organism evidence="2 3">
    <name type="scientific">Anopheles farauti</name>
    <dbReference type="NCBI Taxonomy" id="69004"/>
    <lineage>
        <taxon>Eukaryota</taxon>
        <taxon>Metazoa</taxon>
        <taxon>Ecdysozoa</taxon>
        <taxon>Arthropoda</taxon>
        <taxon>Hexapoda</taxon>
        <taxon>Insecta</taxon>
        <taxon>Pterygota</taxon>
        <taxon>Neoptera</taxon>
        <taxon>Endopterygota</taxon>
        <taxon>Diptera</taxon>
        <taxon>Nematocera</taxon>
        <taxon>Culicoidea</taxon>
        <taxon>Culicidae</taxon>
        <taxon>Anophelinae</taxon>
        <taxon>Anopheles</taxon>
    </lineage>
</organism>
<evidence type="ECO:0000256" key="1">
    <source>
        <dbReference type="SAM" id="MobiDB-lite"/>
    </source>
</evidence>
<name>A0A182QNJ5_9DIPT</name>
<feature type="region of interest" description="Disordered" evidence="1">
    <location>
        <begin position="532"/>
        <end position="553"/>
    </location>
</feature>
<protein>
    <submittedName>
        <fullName evidence="2">Uncharacterized protein</fullName>
    </submittedName>
</protein>
<dbReference type="EMBL" id="AXCN02001441">
    <property type="status" value="NOT_ANNOTATED_CDS"/>
    <property type="molecule type" value="Genomic_DNA"/>
</dbReference>
<feature type="compositionally biased region" description="Basic and acidic residues" evidence="1">
    <location>
        <begin position="399"/>
        <end position="433"/>
    </location>
</feature>
<dbReference type="VEuPathDB" id="VectorBase:AFAF013760"/>
<keyword evidence="3" id="KW-1185">Reference proteome</keyword>
<sequence>MVVVEDSLACVVSTSNSEPWELWRWEPAEPSEGGWLPEPVEPELEVRASRLAPLGWRAKLGEMGGAILASLPVRFGGGTSCEPPLSFDTIVFGVVVEFESDSFSKLPCSARSGRTTRCTSLRVFGLNSNSESRLKLGELRSDRLEEVDSAESCCSTWLGSRGCGCIPSGKRNELGGRYTSRGSRFDDRLGDRSDETISDTKSLSDENATFDGVSDHSASHSTAWVRANRLRKADVRGRDRRKLLIWKATTGRGYSRRMRVCSVKFASVFCELKNRTMATRVATSTESTSAPKMSGLVVAAPATTAGWLPTGLGCCETAAELAAGTPVLPWPLFGAAHARRQERYDREHVLERVDEMHERHHGHREGVVVARLDDHLVLEQYERQHSQTGVDSEQLQRQVKREVDHREARVVGKGEHERLVEGRRQDVHLDAGRPRHRDRRREQPQDPGFDLLHVVQDDGAGRLRRLTLSRTDGRAAPTRFGLHDSLQASISRFRMNRHSRKIDRNGWCERMHSEVSEWLRIFERLREARGEGEWLPPDSESPDGPTTPSREQEHLWVSSKFGRLPAQGGVRWLLLLLLLLAGCTARPDAHPRQRLLDRPVEVDADAVPRLARVLVGEREHKRGGVANGGSRTA</sequence>
<feature type="region of interest" description="Disordered" evidence="1">
    <location>
        <begin position="383"/>
        <end position="449"/>
    </location>
</feature>
<evidence type="ECO:0000313" key="3">
    <source>
        <dbReference type="Proteomes" id="UP000075886"/>
    </source>
</evidence>
<dbReference type="EnsemblMetazoa" id="AFAF013760-RA">
    <property type="protein sequence ID" value="AFAF013760-PA"/>
    <property type="gene ID" value="AFAF013760"/>
</dbReference>
<reference evidence="2" key="2">
    <citation type="submission" date="2020-05" db="UniProtKB">
        <authorList>
            <consortium name="EnsemblMetazoa"/>
        </authorList>
    </citation>
    <scope>IDENTIFICATION</scope>
    <source>
        <strain evidence="2">FAR1</strain>
    </source>
</reference>
<feature type="compositionally biased region" description="Polar residues" evidence="1">
    <location>
        <begin position="386"/>
        <end position="397"/>
    </location>
</feature>
<accession>A0A182QNJ5</accession>
<dbReference type="AlphaFoldDB" id="A0A182QNJ5"/>
<evidence type="ECO:0000313" key="2">
    <source>
        <dbReference type="EnsemblMetazoa" id="AFAF013760-PA"/>
    </source>
</evidence>
<dbReference type="Proteomes" id="UP000075886">
    <property type="component" value="Unassembled WGS sequence"/>
</dbReference>
<proteinExistence type="predicted"/>